<feature type="active site" description="Charge relay system" evidence="8 9">
    <location>
        <position position="532"/>
    </location>
</feature>
<dbReference type="GO" id="GO:0004252">
    <property type="term" value="F:serine-type endopeptidase activity"/>
    <property type="evidence" value="ECO:0007669"/>
    <property type="project" value="UniProtKB-UniRule"/>
</dbReference>
<dbReference type="InterPro" id="IPR015500">
    <property type="entry name" value="Peptidase_S8_subtilisin-rel"/>
</dbReference>
<dbReference type="Gene3D" id="3.50.30.30">
    <property type="match status" value="1"/>
</dbReference>
<keyword evidence="3" id="KW-0964">Secreted</keyword>
<evidence type="ECO:0000256" key="6">
    <source>
        <dbReference type="ARBA" id="ARBA00022801"/>
    </source>
</evidence>
<keyword evidence="4 9" id="KW-0645">Protease</keyword>
<dbReference type="PANTHER" id="PTHR10795">
    <property type="entry name" value="PROPROTEIN CONVERTASE SUBTILISIN/KEXIN"/>
    <property type="match status" value="1"/>
</dbReference>
<evidence type="ECO:0000256" key="10">
    <source>
        <dbReference type="SAM" id="MobiDB-lite"/>
    </source>
</evidence>
<dbReference type="InterPro" id="IPR034197">
    <property type="entry name" value="Peptidases_S8_3"/>
</dbReference>
<evidence type="ECO:0000256" key="1">
    <source>
        <dbReference type="ARBA" id="ARBA00004613"/>
    </source>
</evidence>
<feature type="domain" description="Subtilisin-like protease fibronectin type-III" evidence="14">
    <location>
        <begin position="644"/>
        <end position="753"/>
    </location>
</feature>
<evidence type="ECO:0000256" key="3">
    <source>
        <dbReference type="ARBA" id="ARBA00022525"/>
    </source>
</evidence>
<organism evidence="15 16">
    <name type="scientific">Erythroxylum novogranatense</name>
    <dbReference type="NCBI Taxonomy" id="1862640"/>
    <lineage>
        <taxon>Eukaryota</taxon>
        <taxon>Viridiplantae</taxon>
        <taxon>Streptophyta</taxon>
        <taxon>Embryophyta</taxon>
        <taxon>Tracheophyta</taxon>
        <taxon>Spermatophyta</taxon>
        <taxon>Magnoliopsida</taxon>
        <taxon>eudicotyledons</taxon>
        <taxon>Gunneridae</taxon>
        <taxon>Pentapetalae</taxon>
        <taxon>rosids</taxon>
        <taxon>fabids</taxon>
        <taxon>Malpighiales</taxon>
        <taxon>Erythroxylaceae</taxon>
        <taxon>Erythroxylum</taxon>
    </lineage>
</organism>
<reference evidence="15 16" key="1">
    <citation type="submission" date="2021-09" db="EMBL/GenBank/DDBJ databases">
        <title>Genomic insights and catalytic innovation underlie evolution of tropane alkaloids biosynthesis.</title>
        <authorList>
            <person name="Wang Y.-J."/>
            <person name="Tian T."/>
            <person name="Huang J.-P."/>
            <person name="Huang S.-X."/>
        </authorList>
    </citation>
    <scope>NUCLEOTIDE SEQUENCE [LARGE SCALE GENOMIC DNA]</scope>
    <source>
        <strain evidence="15">KIB-2018</strain>
        <tissue evidence="15">Leaf</tissue>
    </source>
</reference>
<dbReference type="Pfam" id="PF05922">
    <property type="entry name" value="Inhibitor_I9"/>
    <property type="match status" value="1"/>
</dbReference>
<dbReference type="InterPro" id="IPR023828">
    <property type="entry name" value="Peptidase_S8_Ser-AS"/>
</dbReference>
<dbReference type="PRINTS" id="PR00723">
    <property type="entry name" value="SUBTILISIN"/>
</dbReference>
<dbReference type="FunFam" id="3.40.50.200:FF:000006">
    <property type="entry name" value="Subtilisin-like protease SBT1.5"/>
    <property type="match status" value="1"/>
</dbReference>
<keyword evidence="5 11" id="KW-0732">Signal</keyword>
<feature type="domain" description="Inhibitor I9" evidence="13">
    <location>
        <begin position="32"/>
        <end position="97"/>
    </location>
</feature>
<dbReference type="Gene3D" id="3.40.50.200">
    <property type="entry name" value="Peptidase S8/S53 domain"/>
    <property type="match status" value="1"/>
</dbReference>
<dbReference type="InterPro" id="IPR010259">
    <property type="entry name" value="S8pro/Inhibitor_I9"/>
</dbReference>
<proteinExistence type="inferred from homology"/>
<feature type="region of interest" description="Disordered" evidence="10">
    <location>
        <begin position="193"/>
        <end position="219"/>
    </location>
</feature>
<evidence type="ECO:0000256" key="2">
    <source>
        <dbReference type="ARBA" id="ARBA00011073"/>
    </source>
</evidence>
<evidence type="ECO:0000259" key="14">
    <source>
        <dbReference type="Pfam" id="PF17766"/>
    </source>
</evidence>
<dbReference type="InterPro" id="IPR041469">
    <property type="entry name" value="Subtilisin-like_FN3"/>
</dbReference>
<evidence type="ECO:0000256" key="7">
    <source>
        <dbReference type="ARBA" id="ARBA00022825"/>
    </source>
</evidence>
<dbReference type="InterPro" id="IPR045051">
    <property type="entry name" value="SBT"/>
</dbReference>
<dbReference type="Gene3D" id="3.30.70.80">
    <property type="entry name" value="Peptidase S8 propeptide/proteinase inhibitor I9"/>
    <property type="match status" value="1"/>
</dbReference>
<sequence length="758" mass="82287">MAQISRLLLLSLSVLVSVATVVYATSGDFGAYIIHMDKSAMPAPYSSEHHWHISTLSSLSSPEGIDPTHLYTYKHVMNGFSAILSRSHVEQLESLPGHVATYRGSFGRRATTHTPQFLGLNKDRGLWPDGKYGDDIIIGIVDSGVWPESESFNDYGMPPEGICETGPQFNTSHCNRKLIGARKFSQGMKKVRGSISTTQDYDSPRDYKGHGSHTASTAGGSSVQGADYFGYAKGTATGIAPLARLAMYKVMFYYDEYDCTAADTLAGMDQAIEDGVDVLSLSIAFDETPYDENPIAVAAFAALKKGIFVVCAAGNDGLPYTVRNTAPWITSVGAGTIDRDFTATVTVDEGNVSIIGSSIYPEDLLVSKVPVYYGDGNRSKEICTPYSLDPEDVEDKYVFCDYDEHLTTKKQRTEVFRAGAIGAILSSKTGKLLWPEQFGRPFVVVNPENGELVKRYLINTTNTTNTTVTIKYGKTTVGTKPAHNMVSPWILKPDILAPGRHILAAWVSNRGFVPDGHGEYLVTDYAIPSGTSMACPHIAGIAALLKAVHRYWSPATIRSAMMTTADVTDNANGLITDVVTEAAGSPLDFGSGHVNPNKAMDPGLVYDIGVEDYINYLCALNYTRRQIQQAAGISNLTCEHATLDLNYPSFIIILGNTSTISYRFKRVLTSVVDSVSTYQAQVEAPEGMEAIVQPSTITFQGKYSKAEFNLTVTINLGVGNNISITKSHNYLGNYGFLSWHEVNGTRVVKSPIVSAFSL</sequence>
<accession>A0AAV8TKN4</accession>
<dbReference type="Proteomes" id="UP001159364">
    <property type="component" value="Linkage Group LG04"/>
</dbReference>
<gene>
    <name evidence="15" type="ORF">K2173_001125</name>
</gene>
<dbReference type="PROSITE" id="PS00138">
    <property type="entry name" value="SUBTILASE_SER"/>
    <property type="match status" value="1"/>
</dbReference>
<dbReference type="GO" id="GO:0009609">
    <property type="term" value="P:response to symbiotic bacterium"/>
    <property type="evidence" value="ECO:0007669"/>
    <property type="project" value="UniProtKB-ARBA"/>
</dbReference>
<feature type="signal peptide" evidence="11">
    <location>
        <begin position="1"/>
        <end position="24"/>
    </location>
</feature>
<dbReference type="Pfam" id="PF17766">
    <property type="entry name" value="fn3_6"/>
    <property type="match status" value="1"/>
</dbReference>
<comment type="similarity">
    <text evidence="2 9">Belongs to the peptidase S8 family.</text>
</comment>
<feature type="chain" id="PRO_5043765218" evidence="11">
    <location>
        <begin position="25"/>
        <end position="758"/>
    </location>
</feature>
<feature type="active site" description="Charge relay system" evidence="8 9">
    <location>
        <position position="210"/>
    </location>
</feature>
<dbReference type="InterPro" id="IPR000209">
    <property type="entry name" value="Peptidase_S8/S53_dom"/>
</dbReference>
<keyword evidence="16" id="KW-1185">Reference proteome</keyword>
<dbReference type="CDD" id="cd02120">
    <property type="entry name" value="PA_subtilisin_like"/>
    <property type="match status" value="1"/>
</dbReference>
<comment type="caution">
    <text evidence="15">The sequence shown here is derived from an EMBL/GenBank/DDBJ whole genome shotgun (WGS) entry which is preliminary data.</text>
</comment>
<dbReference type="GO" id="GO:0006508">
    <property type="term" value="P:proteolysis"/>
    <property type="evidence" value="ECO:0007669"/>
    <property type="project" value="UniProtKB-KW"/>
</dbReference>
<protein>
    <submittedName>
        <fullName evidence="15">Uncharacterized protein</fullName>
    </submittedName>
</protein>
<dbReference type="GO" id="GO:0005576">
    <property type="term" value="C:extracellular region"/>
    <property type="evidence" value="ECO:0007669"/>
    <property type="project" value="UniProtKB-SubCell"/>
</dbReference>
<keyword evidence="6 9" id="KW-0378">Hydrolase</keyword>
<feature type="domain" description="Peptidase S8/S53" evidence="12">
    <location>
        <begin position="133"/>
        <end position="571"/>
    </location>
</feature>
<evidence type="ECO:0000313" key="15">
    <source>
        <dbReference type="EMBL" id="KAJ8766605.1"/>
    </source>
</evidence>
<evidence type="ECO:0000256" key="4">
    <source>
        <dbReference type="ARBA" id="ARBA00022670"/>
    </source>
</evidence>
<feature type="active site" description="Charge relay system" evidence="8 9">
    <location>
        <position position="142"/>
    </location>
</feature>
<dbReference type="SUPFAM" id="SSF52743">
    <property type="entry name" value="Subtilisin-like"/>
    <property type="match status" value="1"/>
</dbReference>
<evidence type="ECO:0000313" key="16">
    <source>
        <dbReference type="Proteomes" id="UP001159364"/>
    </source>
</evidence>
<evidence type="ECO:0000256" key="8">
    <source>
        <dbReference type="PIRSR" id="PIRSR615500-1"/>
    </source>
</evidence>
<evidence type="ECO:0000256" key="11">
    <source>
        <dbReference type="SAM" id="SignalP"/>
    </source>
</evidence>
<dbReference type="InterPro" id="IPR037045">
    <property type="entry name" value="S8pro/Inhibitor_I9_sf"/>
</dbReference>
<dbReference type="EMBL" id="JAIWQS010000004">
    <property type="protein sequence ID" value="KAJ8766605.1"/>
    <property type="molecule type" value="Genomic_DNA"/>
</dbReference>
<dbReference type="PROSITE" id="PS51892">
    <property type="entry name" value="SUBTILASE"/>
    <property type="match status" value="1"/>
</dbReference>
<name>A0AAV8TKN4_9ROSI</name>
<dbReference type="Pfam" id="PF00082">
    <property type="entry name" value="Peptidase_S8"/>
    <property type="match status" value="1"/>
</dbReference>
<dbReference type="CDD" id="cd04852">
    <property type="entry name" value="Peptidases_S8_3"/>
    <property type="match status" value="1"/>
</dbReference>
<evidence type="ECO:0000256" key="9">
    <source>
        <dbReference type="PROSITE-ProRule" id="PRU01240"/>
    </source>
</evidence>
<evidence type="ECO:0000259" key="13">
    <source>
        <dbReference type="Pfam" id="PF05922"/>
    </source>
</evidence>
<evidence type="ECO:0000259" key="12">
    <source>
        <dbReference type="Pfam" id="PF00082"/>
    </source>
</evidence>
<comment type="subcellular location">
    <subcellularLocation>
        <location evidence="1">Secreted</location>
    </subcellularLocation>
</comment>
<dbReference type="InterPro" id="IPR036852">
    <property type="entry name" value="Peptidase_S8/S53_dom_sf"/>
</dbReference>
<dbReference type="AlphaFoldDB" id="A0AAV8TKN4"/>
<keyword evidence="7 9" id="KW-0720">Serine protease</keyword>
<evidence type="ECO:0000256" key="5">
    <source>
        <dbReference type="ARBA" id="ARBA00022729"/>
    </source>
</evidence>
<dbReference type="Gene3D" id="2.60.40.2310">
    <property type="match status" value="1"/>
</dbReference>